<dbReference type="GO" id="GO:0005524">
    <property type="term" value="F:ATP binding"/>
    <property type="evidence" value="ECO:0007669"/>
    <property type="project" value="InterPro"/>
</dbReference>
<dbReference type="PANTHER" id="PTHR46411:SF3">
    <property type="entry name" value="AAA+ ATPASE DOMAIN-CONTAINING PROTEIN"/>
    <property type="match status" value="1"/>
</dbReference>
<dbReference type="InterPro" id="IPR003593">
    <property type="entry name" value="AAA+_ATPase"/>
</dbReference>
<feature type="compositionally biased region" description="Polar residues" evidence="1">
    <location>
        <begin position="43"/>
        <end position="60"/>
    </location>
</feature>
<dbReference type="OrthoDB" id="10042665at2759"/>
<dbReference type="SMART" id="SM00382">
    <property type="entry name" value="AAA"/>
    <property type="match status" value="1"/>
</dbReference>
<protein>
    <submittedName>
        <fullName evidence="3">ATPase family gene 2 protein</fullName>
    </submittedName>
</protein>
<evidence type="ECO:0000313" key="4">
    <source>
        <dbReference type="Proteomes" id="UP000190776"/>
    </source>
</evidence>
<evidence type="ECO:0000313" key="3">
    <source>
        <dbReference type="EMBL" id="OMP87521.1"/>
    </source>
</evidence>
<dbReference type="InterPro" id="IPR027417">
    <property type="entry name" value="P-loop_NTPase"/>
</dbReference>
<name>A0A1S8BJ56_9PEZI</name>
<feature type="region of interest" description="Disordered" evidence="1">
    <location>
        <begin position="31"/>
        <end position="138"/>
    </location>
</feature>
<dbReference type="CDD" id="cd19481">
    <property type="entry name" value="RecA-like_protease"/>
    <property type="match status" value="1"/>
</dbReference>
<dbReference type="Proteomes" id="UP000190776">
    <property type="component" value="Unassembled WGS sequence"/>
</dbReference>
<dbReference type="InterPro" id="IPR054289">
    <property type="entry name" value="DUF7025"/>
</dbReference>
<accession>A0A1S8BJ56</accession>
<dbReference type="Gene3D" id="3.40.50.300">
    <property type="entry name" value="P-loop containing nucleotide triphosphate hydrolases"/>
    <property type="match status" value="1"/>
</dbReference>
<dbReference type="AlphaFoldDB" id="A0A1S8BJ56"/>
<dbReference type="InterPro" id="IPR003959">
    <property type="entry name" value="ATPase_AAA_core"/>
</dbReference>
<evidence type="ECO:0000259" key="2">
    <source>
        <dbReference type="SMART" id="SM00382"/>
    </source>
</evidence>
<comment type="caution">
    <text evidence="3">The sequence shown here is derived from an EMBL/GenBank/DDBJ whole genome shotgun (WGS) entry which is preliminary data.</text>
</comment>
<dbReference type="GO" id="GO:0016887">
    <property type="term" value="F:ATP hydrolysis activity"/>
    <property type="evidence" value="ECO:0007669"/>
    <property type="project" value="InterPro"/>
</dbReference>
<dbReference type="Pfam" id="PF22942">
    <property type="entry name" value="DUF7025"/>
    <property type="match status" value="1"/>
</dbReference>
<organism evidence="3 4">
    <name type="scientific">Diplodia seriata</name>
    <dbReference type="NCBI Taxonomy" id="420778"/>
    <lineage>
        <taxon>Eukaryota</taxon>
        <taxon>Fungi</taxon>
        <taxon>Dikarya</taxon>
        <taxon>Ascomycota</taxon>
        <taxon>Pezizomycotina</taxon>
        <taxon>Dothideomycetes</taxon>
        <taxon>Dothideomycetes incertae sedis</taxon>
        <taxon>Botryosphaeriales</taxon>
        <taxon>Botryosphaeriaceae</taxon>
        <taxon>Diplodia</taxon>
    </lineage>
</organism>
<feature type="compositionally biased region" description="Basic and acidic residues" evidence="1">
    <location>
        <begin position="107"/>
        <end position="121"/>
    </location>
</feature>
<proteinExistence type="predicted"/>
<feature type="compositionally biased region" description="Basic and acidic residues" evidence="1">
    <location>
        <begin position="493"/>
        <end position="510"/>
    </location>
</feature>
<reference evidence="3 4" key="1">
    <citation type="submission" date="2017-01" db="EMBL/GenBank/DDBJ databases">
        <title>Draft genome sequence of Diplodia seriata F98.1, a fungal species involved in grapevine trunk diseases.</title>
        <authorList>
            <person name="Robert-Siegwald G."/>
            <person name="Vallet J."/>
            <person name="Abou-Mansour E."/>
            <person name="Xu J."/>
            <person name="Rey P."/>
            <person name="Bertsch C."/>
            <person name="Rego C."/>
            <person name="Larignon P."/>
            <person name="Fontaine F."/>
            <person name="Lebrun M.-H."/>
        </authorList>
    </citation>
    <scope>NUCLEOTIDE SEQUENCE [LARGE SCALE GENOMIC DNA]</scope>
    <source>
        <strain evidence="3 4">F98.1</strain>
    </source>
</reference>
<dbReference type="SUPFAM" id="SSF52540">
    <property type="entry name" value="P-loop containing nucleoside triphosphate hydrolases"/>
    <property type="match status" value="1"/>
</dbReference>
<dbReference type="STRING" id="420778.A0A1S8BJ56"/>
<feature type="domain" description="AAA+ ATPase" evidence="2">
    <location>
        <begin position="589"/>
        <end position="717"/>
    </location>
</feature>
<feature type="region of interest" description="Disordered" evidence="1">
    <location>
        <begin position="490"/>
        <end position="510"/>
    </location>
</feature>
<dbReference type="EMBL" id="MSZU01000076">
    <property type="protein sequence ID" value="OMP87521.1"/>
    <property type="molecule type" value="Genomic_DNA"/>
</dbReference>
<sequence>MEMPPKELDPGEELDFEKFFSASVGLNRHLNHGAKVANDPSKVPTTDQQNNIPKFVSTTLTDDDQDNPSAVLGESVEYTGPYVKARQLPKKQQNDDKADVLVHSQKSHPDDSELISTRKNEGASTSPQNPPTTVVPGYYSSYSESQAMSKYFGQTSKTHLLYGITSDEDEDIIRWSEYPDPKEEERVFMARARSYAIIHRKVSPEHPVYNQMWESHSLEVQSPRLRQALKEVLQGYPNVNLDAPTLKFKPPYAAFVHRWRELKEKRQQLEGSTRLEIDMLIEEMTLPTAADREAMDKFAETGLLEWQKVWLIFVPGELIFKTGSTNELFSLESTELFDKNDVPEDDVPHLKLHLKQVDWDGERFGYWRSIGRLDHFNGECFVSTLKWSPLRYFQRQSNLVEDILERGRKFESLHGYHHRAYNGNKYTRDWERSTTDASPRALRKPVCKRIQGLQHEPTNPTQLTGRVIIDAFAYHKFEYAGGVRPNLSSLPKEAAKAEEERSPDEHDDAPRPLTVEQLLICMPRVKGFDLQDNEWCEFDVNGIRDIDFKDDAFQKLMIPKEEKRLLKAFMNRNELDEHSWDDVVPGKGKGIIILLYGPPGVGKTLTAESISEDEMVPLYRLSASERGTAIKEAETQLNIALECCKLWNAVLLIDEADVFLGARSATSKVQQNELVSVFLRRLEYYQGLLFLTTNRFSSIDEAFRSRVDLILPFRDLDQSTRAAIWKTFIDAVPKANRTVSPTDVEALSQHKLNGRDIKNVVKSARLLAHSENLPLSMQHLDLLLTMKLRNLEDGQNK</sequence>
<dbReference type="Pfam" id="PF00004">
    <property type="entry name" value="AAA"/>
    <property type="match status" value="1"/>
</dbReference>
<dbReference type="PANTHER" id="PTHR46411">
    <property type="entry name" value="FAMILY ATPASE, PUTATIVE-RELATED"/>
    <property type="match status" value="1"/>
</dbReference>
<gene>
    <name evidence="3" type="ORF">BK809_0007608</name>
</gene>
<evidence type="ECO:0000256" key="1">
    <source>
        <dbReference type="SAM" id="MobiDB-lite"/>
    </source>
</evidence>